<evidence type="ECO:0008006" key="3">
    <source>
        <dbReference type="Google" id="ProtNLM"/>
    </source>
</evidence>
<dbReference type="InterPro" id="IPR050849">
    <property type="entry name" value="HAD-like_hydrolase_phosphatase"/>
</dbReference>
<reference evidence="1" key="1">
    <citation type="submission" date="2020-01" db="EMBL/GenBank/DDBJ databases">
        <authorList>
            <consortium name="DOE Joint Genome Institute"/>
            <person name="Haridas S."/>
            <person name="Albert R."/>
            <person name="Binder M."/>
            <person name="Bloem J."/>
            <person name="Labutti K."/>
            <person name="Salamov A."/>
            <person name="Andreopoulos B."/>
            <person name="Baker S.E."/>
            <person name="Barry K."/>
            <person name="Bills G."/>
            <person name="Bluhm B.H."/>
            <person name="Cannon C."/>
            <person name="Castanera R."/>
            <person name="Culley D.E."/>
            <person name="Daum C."/>
            <person name="Ezra D."/>
            <person name="Gonzalez J.B."/>
            <person name="Henrissat B."/>
            <person name="Kuo A."/>
            <person name="Liang C."/>
            <person name="Lipzen A."/>
            <person name="Lutzoni F."/>
            <person name="Magnuson J."/>
            <person name="Mondo S."/>
            <person name="Nolan M."/>
            <person name="Ohm R."/>
            <person name="Pangilinan J."/>
            <person name="Park H.-J."/>
            <person name="Ramirez L."/>
            <person name="Alfaro M."/>
            <person name="Sun H."/>
            <person name="Tritt A."/>
            <person name="Yoshinaga Y."/>
            <person name="Zwiers L.-H."/>
            <person name="Turgeon B.G."/>
            <person name="Goodwin S.B."/>
            <person name="Spatafora J.W."/>
            <person name="Crous P.W."/>
            <person name="Grigoriev I.V."/>
        </authorList>
    </citation>
    <scope>NUCLEOTIDE SEQUENCE</scope>
    <source>
        <strain evidence="1">CBS 394.84</strain>
    </source>
</reference>
<evidence type="ECO:0000313" key="1">
    <source>
        <dbReference type="EMBL" id="KAF1845863.1"/>
    </source>
</evidence>
<dbReference type="RefSeq" id="XP_040788426.1">
    <property type="nucleotide sequence ID" value="XM_040933433.1"/>
</dbReference>
<dbReference type="InterPro" id="IPR023214">
    <property type="entry name" value="HAD_sf"/>
</dbReference>
<dbReference type="OrthoDB" id="10255128at2759"/>
<dbReference type="SUPFAM" id="SSF56784">
    <property type="entry name" value="HAD-like"/>
    <property type="match status" value="1"/>
</dbReference>
<accession>A0A9P4GGV5</accession>
<organism evidence="1 2">
    <name type="scientific">Cucurbitaria berberidis CBS 394.84</name>
    <dbReference type="NCBI Taxonomy" id="1168544"/>
    <lineage>
        <taxon>Eukaryota</taxon>
        <taxon>Fungi</taxon>
        <taxon>Dikarya</taxon>
        <taxon>Ascomycota</taxon>
        <taxon>Pezizomycotina</taxon>
        <taxon>Dothideomycetes</taxon>
        <taxon>Pleosporomycetidae</taxon>
        <taxon>Pleosporales</taxon>
        <taxon>Pleosporineae</taxon>
        <taxon>Cucurbitariaceae</taxon>
        <taxon>Cucurbitaria</taxon>
    </lineage>
</organism>
<name>A0A9P4GGV5_9PLEO</name>
<dbReference type="EMBL" id="ML976616">
    <property type="protein sequence ID" value="KAF1845863.1"/>
    <property type="molecule type" value="Genomic_DNA"/>
</dbReference>
<keyword evidence="2" id="KW-1185">Reference proteome</keyword>
<sequence length="348" mass="38853">MLLCIATRRLLSVSYSSFKTWHTSLLRTYSAAAMSTSTRHPMSPHQPFHWILDWDGTITRHDTLDTLVNISASAKPDFPTEDAWRRVTKAYMDDYTATLKQLKPDGVLPKTVEDERELLKNLKAVEQRSLDRVSSSGIFAGLTATQIAAGTQKAISSQQVDFRPGFANFTQDAQAQQVGSIGHTRSLINVLSVNWSQHFISSCLRASNVSIQSPAILSNEIGDIQHGRASDGHIGPANGTMVISSDDKLRCLERLRQENAVAGDSLPIVYVGDSWPDLECLLAADLGICVRDEPMGSSQRKLADSLERLGVTCPRLRDWREADEWKVVWARDFTEIRDWVARLRCLEQ</sequence>
<dbReference type="AlphaFoldDB" id="A0A9P4GGV5"/>
<dbReference type="PANTHER" id="PTHR28181:SF1">
    <property type="entry name" value="COLD TOLERANCE PROTEIN 1"/>
    <property type="match status" value="1"/>
</dbReference>
<proteinExistence type="predicted"/>
<comment type="caution">
    <text evidence="1">The sequence shown here is derived from an EMBL/GenBank/DDBJ whole genome shotgun (WGS) entry which is preliminary data.</text>
</comment>
<dbReference type="Gene3D" id="3.40.50.1000">
    <property type="entry name" value="HAD superfamily/HAD-like"/>
    <property type="match status" value="1"/>
</dbReference>
<dbReference type="InterPro" id="IPR036412">
    <property type="entry name" value="HAD-like_sf"/>
</dbReference>
<gene>
    <name evidence="1" type="ORF">K460DRAFT_366714</name>
</gene>
<dbReference type="GeneID" id="63850684"/>
<evidence type="ECO:0000313" key="2">
    <source>
        <dbReference type="Proteomes" id="UP000800039"/>
    </source>
</evidence>
<dbReference type="Proteomes" id="UP000800039">
    <property type="component" value="Unassembled WGS sequence"/>
</dbReference>
<dbReference type="PANTHER" id="PTHR28181">
    <property type="entry name" value="UPF0655 PROTEIN YCR015C"/>
    <property type="match status" value="1"/>
</dbReference>
<protein>
    <recommendedName>
        <fullName evidence="3">Haloacid dehalogenase-like hydrolase</fullName>
    </recommendedName>
</protein>